<dbReference type="InterPro" id="IPR036397">
    <property type="entry name" value="RNaseH_sf"/>
</dbReference>
<accession>A0AAV8ZAK8</accession>
<protein>
    <submittedName>
        <fullName evidence="1">Uncharacterized protein</fullName>
    </submittedName>
</protein>
<evidence type="ECO:0000313" key="1">
    <source>
        <dbReference type="EMBL" id="KAJ8960507.1"/>
    </source>
</evidence>
<evidence type="ECO:0000313" key="2">
    <source>
        <dbReference type="Proteomes" id="UP001162162"/>
    </source>
</evidence>
<keyword evidence="2" id="KW-1185">Reference proteome</keyword>
<sequence>MCSTKSFIYKAKEEHGNMWEDIPLNLRGQSWIQLDGCPAHYGRNVKNWLNNNYPGRWIGRGGPVAWPPRSPDLMPLDVTT</sequence>
<dbReference type="AlphaFoldDB" id="A0AAV8ZAK8"/>
<dbReference type="Proteomes" id="UP001162162">
    <property type="component" value="Unassembled WGS sequence"/>
</dbReference>
<gene>
    <name evidence="1" type="ORF">NQ318_013791</name>
</gene>
<reference evidence="1" key="1">
    <citation type="journal article" date="2023" name="Insect Mol. Biol.">
        <title>Genome sequencing provides insights into the evolution of gene families encoding plant cell wall-degrading enzymes in longhorned beetles.</title>
        <authorList>
            <person name="Shin N.R."/>
            <person name="Okamura Y."/>
            <person name="Kirsch R."/>
            <person name="Pauchet Y."/>
        </authorList>
    </citation>
    <scope>NUCLEOTIDE SEQUENCE</scope>
    <source>
        <strain evidence="1">AMC_N1</strain>
    </source>
</reference>
<proteinExistence type="predicted"/>
<dbReference type="PANTHER" id="PTHR47326:SF1">
    <property type="entry name" value="HTH PSQ-TYPE DOMAIN-CONTAINING PROTEIN"/>
    <property type="match status" value="1"/>
</dbReference>
<dbReference type="EMBL" id="JAPWTK010000008">
    <property type="protein sequence ID" value="KAJ8960507.1"/>
    <property type="molecule type" value="Genomic_DNA"/>
</dbReference>
<dbReference type="PANTHER" id="PTHR47326">
    <property type="entry name" value="TRANSPOSABLE ELEMENT TC3 TRANSPOSASE-LIKE PROTEIN"/>
    <property type="match status" value="1"/>
</dbReference>
<comment type="caution">
    <text evidence="1">The sequence shown here is derived from an EMBL/GenBank/DDBJ whole genome shotgun (WGS) entry which is preliminary data.</text>
</comment>
<dbReference type="Gene3D" id="3.30.420.10">
    <property type="entry name" value="Ribonuclease H-like superfamily/Ribonuclease H"/>
    <property type="match status" value="1"/>
</dbReference>
<name>A0AAV8ZAK8_9CUCU</name>
<organism evidence="1 2">
    <name type="scientific">Aromia moschata</name>
    <dbReference type="NCBI Taxonomy" id="1265417"/>
    <lineage>
        <taxon>Eukaryota</taxon>
        <taxon>Metazoa</taxon>
        <taxon>Ecdysozoa</taxon>
        <taxon>Arthropoda</taxon>
        <taxon>Hexapoda</taxon>
        <taxon>Insecta</taxon>
        <taxon>Pterygota</taxon>
        <taxon>Neoptera</taxon>
        <taxon>Endopterygota</taxon>
        <taxon>Coleoptera</taxon>
        <taxon>Polyphaga</taxon>
        <taxon>Cucujiformia</taxon>
        <taxon>Chrysomeloidea</taxon>
        <taxon>Cerambycidae</taxon>
        <taxon>Cerambycinae</taxon>
        <taxon>Callichromatini</taxon>
        <taxon>Aromia</taxon>
    </lineage>
</organism>
<dbReference type="GO" id="GO:0003676">
    <property type="term" value="F:nucleic acid binding"/>
    <property type="evidence" value="ECO:0007669"/>
    <property type="project" value="InterPro"/>
</dbReference>